<keyword evidence="3" id="KW-1185">Reference proteome</keyword>
<evidence type="ECO:0000313" key="3">
    <source>
        <dbReference type="Proteomes" id="UP001139409"/>
    </source>
</evidence>
<evidence type="ECO:0000313" key="2">
    <source>
        <dbReference type="EMBL" id="MCA6078368.1"/>
    </source>
</evidence>
<keyword evidence="1" id="KW-0472">Membrane</keyword>
<protein>
    <submittedName>
        <fullName evidence="2">Uncharacterized protein</fullName>
    </submittedName>
</protein>
<dbReference type="EMBL" id="JAIXNE010000006">
    <property type="protein sequence ID" value="MCA6078368.1"/>
    <property type="molecule type" value="Genomic_DNA"/>
</dbReference>
<feature type="transmembrane region" description="Helical" evidence="1">
    <location>
        <begin position="150"/>
        <end position="172"/>
    </location>
</feature>
<feature type="transmembrane region" description="Helical" evidence="1">
    <location>
        <begin position="42"/>
        <end position="65"/>
    </location>
</feature>
<dbReference type="Proteomes" id="UP001139409">
    <property type="component" value="Unassembled WGS sequence"/>
</dbReference>
<gene>
    <name evidence="2" type="ORF">LDX50_26075</name>
</gene>
<sequence>MNNPFEELQSSWNKSRQEINTDQQKIDLLISSARSKQKSNLYFYYGNIAILAVTVLVLIVVWQLWMPFREQLSKIGIGVMIGSLVLRIIVEVFSTLKSRKINLLDTAVDSNEERISYYQFRKAVHGPVTITLITTYLIGLLMIMPELNMYISTSLLVIFMAAFILSGLFIIYKVRQSIKQEMENLQFFMTIEQELKG</sequence>
<dbReference type="RefSeq" id="WP_225699228.1">
    <property type="nucleotide sequence ID" value="NZ_JAIXNE010000006.1"/>
</dbReference>
<comment type="caution">
    <text evidence="2">The sequence shown here is derived from an EMBL/GenBank/DDBJ whole genome shotgun (WGS) entry which is preliminary data.</text>
</comment>
<organism evidence="2 3">
    <name type="scientific">Fulvivirga sedimenti</name>
    <dbReference type="NCBI Taxonomy" id="2879465"/>
    <lineage>
        <taxon>Bacteria</taxon>
        <taxon>Pseudomonadati</taxon>
        <taxon>Bacteroidota</taxon>
        <taxon>Cytophagia</taxon>
        <taxon>Cytophagales</taxon>
        <taxon>Fulvivirgaceae</taxon>
        <taxon>Fulvivirga</taxon>
    </lineage>
</organism>
<keyword evidence="1" id="KW-0812">Transmembrane</keyword>
<proteinExistence type="predicted"/>
<accession>A0A9X1HWJ5</accession>
<dbReference type="AlphaFoldDB" id="A0A9X1HWJ5"/>
<keyword evidence="1" id="KW-1133">Transmembrane helix</keyword>
<feature type="transmembrane region" description="Helical" evidence="1">
    <location>
        <begin position="71"/>
        <end position="90"/>
    </location>
</feature>
<name>A0A9X1HWJ5_9BACT</name>
<reference evidence="2" key="1">
    <citation type="submission" date="2021-09" db="EMBL/GenBank/DDBJ databases">
        <title>Fulvivirga sp. isolated from coastal sediment.</title>
        <authorList>
            <person name="Yu H."/>
        </authorList>
    </citation>
    <scope>NUCLEOTIDE SEQUENCE</scope>
    <source>
        <strain evidence="2">1062</strain>
    </source>
</reference>
<evidence type="ECO:0000256" key="1">
    <source>
        <dbReference type="SAM" id="Phobius"/>
    </source>
</evidence>
<feature type="transmembrane region" description="Helical" evidence="1">
    <location>
        <begin position="124"/>
        <end position="144"/>
    </location>
</feature>